<evidence type="ECO:0000259" key="3">
    <source>
        <dbReference type="Pfam" id="PF13586"/>
    </source>
</evidence>
<dbReference type="PANTHER" id="PTHR33803:SF3">
    <property type="entry name" value="BLL1974 PROTEIN"/>
    <property type="match status" value="1"/>
</dbReference>
<keyword evidence="5" id="KW-1185">Reference proteome</keyword>
<accession>A3ISJ1</accession>
<dbReference type="AlphaFoldDB" id="A3ISJ1"/>
<dbReference type="InterPro" id="IPR047710">
    <property type="entry name" value="Transpos_IS5-like"/>
</dbReference>
<dbReference type="Proteomes" id="UP000003781">
    <property type="component" value="Unassembled WGS sequence"/>
</dbReference>
<dbReference type="EMBL" id="AAXW01000023">
    <property type="protein sequence ID" value="EAZ90561.1"/>
    <property type="molecule type" value="Genomic_DNA"/>
</dbReference>
<dbReference type="NCBIfam" id="NF033578">
    <property type="entry name" value="transpos_IS5_1"/>
    <property type="match status" value="1"/>
</dbReference>
<proteinExistence type="predicted"/>
<comment type="caution">
    <text evidence="4">The sequence shown here is derived from an EMBL/GenBank/DDBJ whole genome shotgun (WGS) entry which is preliminary data.</text>
</comment>
<evidence type="ECO:0000259" key="2">
    <source>
        <dbReference type="Pfam" id="PF05598"/>
    </source>
</evidence>
<dbReference type="InterPro" id="IPR025668">
    <property type="entry name" value="Tnp_DDE_dom"/>
</dbReference>
<dbReference type="Pfam" id="PF13586">
    <property type="entry name" value="DDE_Tnp_1_2"/>
    <property type="match status" value="1"/>
</dbReference>
<dbReference type="eggNOG" id="COG3039">
    <property type="taxonomic scope" value="Bacteria"/>
</dbReference>
<evidence type="ECO:0000256" key="1">
    <source>
        <dbReference type="SAM" id="MobiDB-lite"/>
    </source>
</evidence>
<name>A3ISJ1_9CHRO</name>
<dbReference type="InterPro" id="IPR008490">
    <property type="entry name" value="Transposase_InsH_N"/>
</dbReference>
<evidence type="ECO:0000313" key="5">
    <source>
        <dbReference type="Proteomes" id="UP000003781"/>
    </source>
</evidence>
<organism evidence="4 5">
    <name type="scientific">Crocosphaera chwakensis CCY0110</name>
    <dbReference type="NCBI Taxonomy" id="391612"/>
    <lineage>
        <taxon>Bacteria</taxon>
        <taxon>Bacillati</taxon>
        <taxon>Cyanobacteriota</taxon>
        <taxon>Cyanophyceae</taxon>
        <taxon>Oscillatoriophycideae</taxon>
        <taxon>Chroococcales</taxon>
        <taxon>Aphanothecaceae</taxon>
        <taxon>Crocosphaera</taxon>
        <taxon>Crocosphaera chwakensis</taxon>
    </lineage>
</organism>
<reference evidence="4 5" key="1">
    <citation type="submission" date="2007-03" db="EMBL/GenBank/DDBJ databases">
        <authorList>
            <person name="Stal L."/>
            <person name="Ferriera S."/>
            <person name="Johnson J."/>
            <person name="Kravitz S."/>
            <person name="Beeson K."/>
            <person name="Sutton G."/>
            <person name="Rogers Y.-H."/>
            <person name="Friedman R."/>
            <person name="Frazier M."/>
            <person name="Venter J.C."/>
        </authorList>
    </citation>
    <scope>NUCLEOTIDE SEQUENCE [LARGE SCALE GENOMIC DNA]</scope>
    <source>
        <strain evidence="4 5">CCY0110</strain>
    </source>
</reference>
<sequence>MYRKEEQPSPAPENFELPFEGKLSPSNRWVIMAELIPWDDFEEEYAKLFSAEKGAPAKPFRMALGILIIKEKLGTSDRETIEQIRENPYLQYFIGLNCYQQEPPVEASMLVHFRKRIDVDLVNKINKEIVKKEKEKLDKEIKKKDLPQEKGKKLKNRGKLILDETCAPADIKYPTDLGILNQARIETERIIDNLYKALRGKLRKKPRISRHIARKEYLKVAKKGKVSYQERRKAIEKQLKYVKNNLGHIEDLNQAGASLKNLSKRQQNLLETIKKVYKQQRVMWENKTQSVPQRIVSLTQPHIRPIVRGKAGKPIEFGAKLSVSCVDNYVFLDRISWENLNESCHLKEQVEKYREMFGYYPESVHVDKIYRTRENRNWCKERGIRISGPKLGRPPKNVSEEEKKQARSDESFRNAIEGKFGQAKSSFSLNLVMTKLPETSETSIAITFLVVNLSRLLRQFLSLYLWLFINIKTDELFNHNYINENYIYSKFIERKIINWQGNYRLLAA</sequence>
<dbReference type="RefSeq" id="WP_008276347.1">
    <property type="nucleotide sequence ID" value="NZ_AAXW01000023.1"/>
</dbReference>
<feature type="compositionally biased region" description="Basic and acidic residues" evidence="1">
    <location>
        <begin position="398"/>
        <end position="409"/>
    </location>
</feature>
<dbReference type="Pfam" id="PF05598">
    <property type="entry name" value="DUF772"/>
    <property type="match status" value="1"/>
</dbReference>
<dbReference type="PANTHER" id="PTHR33803">
    <property type="entry name" value="IS1478 TRANSPOSASE"/>
    <property type="match status" value="1"/>
</dbReference>
<protein>
    <submittedName>
        <fullName evidence="4">Putative transposase</fullName>
    </submittedName>
</protein>
<feature type="region of interest" description="Disordered" evidence="1">
    <location>
        <begin position="386"/>
        <end position="409"/>
    </location>
</feature>
<evidence type="ECO:0000313" key="4">
    <source>
        <dbReference type="EMBL" id="EAZ90561.1"/>
    </source>
</evidence>
<feature type="domain" description="Transposase InsH N-terminal" evidence="2">
    <location>
        <begin position="20"/>
        <end position="116"/>
    </location>
</feature>
<feature type="domain" description="Transposase DDE" evidence="3">
    <location>
        <begin position="364"/>
        <end position="453"/>
    </location>
</feature>
<gene>
    <name evidence="4" type="ORF">CY0110_20228</name>
</gene>
<dbReference type="OrthoDB" id="9770860at2"/>